<protein>
    <submittedName>
        <fullName evidence="1">Oxysterol-binding protein</fullName>
    </submittedName>
</protein>
<organism evidence="1 2">
    <name type="scientific">Hypoxylon rubiginosum</name>
    <dbReference type="NCBI Taxonomy" id="110542"/>
    <lineage>
        <taxon>Eukaryota</taxon>
        <taxon>Fungi</taxon>
        <taxon>Dikarya</taxon>
        <taxon>Ascomycota</taxon>
        <taxon>Pezizomycotina</taxon>
        <taxon>Sordariomycetes</taxon>
        <taxon>Xylariomycetidae</taxon>
        <taxon>Xylariales</taxon>
        <taxon>Hypoxylaceae</taxon>
        <taxon>Hypoxylon</taxon>
    </lineage>
</organism>
<reference evidence="1 2" key="1">
    <citation type="journal article" date="2022" name="New Phytol.">
        <title>Ecological generalism drives hyperdiversity of secondary metabolite gene clusters in xylarialean endophytes.</title>
        <authorList>
            <person name="Franco M.E.E."/>
            <person name="Wisecaver J.H."/>
            <person name="Arnold A.E."/>
            <person name="Ju Y.M."/>
            <person name="Slot J.C."/>
            <person name="Ahrendt S."/>
            <person name="Moore L.P."/>
            <person name="Eastman K.E."/>
            <person name="Scott K."/>
            <person name="Konkel Z."/>
            <person name="Mondo S.J."/>
            <person name="Kuo A."/>
            <person name="Hayes R.D."/>
            <person name="Haridas S."/>
            <person name="Andreopoulos B."/>
            <person name="Riley R."/>
            <person name="LaButti K."/>
            <person name="Pangilinan J."/>
            <person name="Lipzen A."/>
            <person name="Amirebrahimi M."/>
            <person name="Yan J."/>
            <person name="Adam C."/>
            <person name="Keymanesh K."/>
            <person name="Ng V."/>
            <person name="Louie K."/>
            <person name="Northen T."/>
            <person name="Drula E."/>
            <person name="Henrissat B."/>
            <person name="Hsieh H.M."/>
            <person name="Youens-Clark K."/>
            <person name="Lutzoni F."/>
            <person name="Miadlikowska J."/>
            <person name="Eastwood D.C."/>
            <person name="Hamelin R.C."/>
            <person name="Grigoriev I.V."/>
            <person name="U'Ren J.M."/>
        </authorList>
    </citation>
    <scope>NUCLEOTIDE SEQUENCE [LARGE SCALE GENOMIC DNA]</scope>
    <source>
        <strain evidence="1 2">CBS 119005</strain>
    </source>
</reference>
<sequence length="531" mass="59142">MHGGKITSGLGRRRRTHSNASSRSSGDGADDDDTSIIEPEQGNVLTHIISQLRPGADLSRVVLPTFILEPRSMLERITNFMCHPEMLLPIPHIDDPVERFVSVVKFYLSGWHIRPPGVKKPLNPILGEVFSCYWDLPDNTRAYYISEQTSHHPPKSSYFYMAPEHHIRIDGTLKPRSKFLGNSAASLMEGIAVLTLANRGKDPKKGERYWLTQPNMYARGILFGNMKYELGDHSVVRCPELGLSADVDFKTKGWVSGTYNAIGGTIKDDRTGQILFELSGLWSEEMFVKDLRNGHKDMFFDARKVKSSKPRVRPLEEQDERESQKLWRKTAQAVKDRNHELATDEKTKVEDQQRDEAASRVAAGVEWHPRLFKRVDHDYGDAVDIEHLEWIINAHIDGATPKKQAEQIMAIYPIIPGQKPSDRNIIPPSSSAGNPQSAGHPASEDKKDDDDLIDFGQNDEQPAAAAPAPAAAPSSRSGSKDISSMLKSTSREPEGPLIDFTGDMKKDLPAAPGMKRGDTAESNDDFFDAQG</sequence>
<proteinExistence type="predicted"/>
<name>A0ACB9YS46_9PEZI</name>
<accession>A0ACB9YS46</accession>
<gene>
    <name evidence="1" type="ORF">F4820DRAFT_460706</name>
</gene>
<dbReference type="Proteomes" id="UP001497700">
    <property type="component" value="Unassembled WGS sequence"/>
</dbReference>
<evidence type="ECO:0000313" key="2">
    <source>
        <dbReference type="Proteomes" id="UP001497700"/>
    </source>
</evidence>
<comment type="caution">
    <text evidence="1">The sequence shown here is derived from an EMBL/GenBank/DDBJ whole genome shotgun (WGS) entry which is preliminary data.</text>
</comment>
<dbReference type="EMBL" id="MU393542">
    <property type="protein sequence ID" value="KAI4861778.1"/>
    <property type="molecule type" value="Genomic_DNA"/>
</dbReference>
<evidence type="ECO:0000313" key="1">
    <source>
        <dbReference type="EMBL" id="KAI4861778.1"/>
    </source>
</evidence>
<keyword evidence="2" id="KW-1185">Reference proteome</keyword>